<dbReference type="EMBL" id="WUXR01000001">
    <property type="protein sequence ID" value="MBM4564478.1"/>
    <property type="molecule type" value="Genomic_DNA"/>
</dbReference>
<dbReference type="PANTHER" id="PTHR30535">
    <property type="entry name" value="VITAMIN B12-BINDING PROTEIN"/>
    <property type="match status" value="1"/>
</dbReference>
<dbReference type="EMBL" id="WVDC01000010">
    <property type="protein sequence ID" value="NKW43511.1"/>
    <property type="molecule type" value="Genomic_DNA"/>
</dbReference>
<reference evidence="5" key="2">
    <citation type="journal article" date="2020" name="Environ. Microbiol.">
        <title>The novel and transferable erm(51) gene confers Macrolides, Lincosamides, and Streptogramins B (MLSB) resistance to clonal Rhodococcus equi in the environment.</title>
        <authorList>
            <person name="Huber L."/>
            <person name="Giguere S."/>
            <person name="Slovis N.M."/>
            <person name="Alvarez-Narvaez S."/>
            <person name="Hart K.A."/>
            <person name="Greiter M."/>
            <person name="Morris E.R.A."/>
            <person name="Cohen N.D."/>
        </authorList>
    </citation>
    <scope>NUCLEOTIDE SEQUENCE</scope>
    <source>
        <strain evidence="5">Lh_116_1</strain>
        <strain evidence="6">Lh_16_1</strain>
    </source>
</reference>
<keyword evidence="2" id="KW-0732">Signal</keyword>
<dbReference type="GeneID" id="57577977"/>
<dbReference type="RefSeq" id="WP_064079101.1">
    <property type="nucleotide sequence ID" value="NZ_AP025544.1"/>
</dbReference>
<feature type="signal peptide" evidence="2">
    <location>
        <begin position="1"/>
        <end position="22"/>
    </location>
</feature>
<dbReference type="InterPro" id="IPR050902">
    <property type="entry name" value="ABC_Transporter_SBP"/>
</dbReference>
<dbReference type="PROSITE" id="PS50983">
    <property type="entry name" value="FE_B12_PBP"/>
    <property type="match status" value="1"/>
</dbReference>
<dbReference type="SUPFAM" id="SSF53807">
    <property type="entry name" value="Helical backbone' metal receptor"/>
    <property type="match status" value="1"/>
</dbReference>
<reference evidence="4" key="1">
    <citation type="submission" date="2019-11" db="EMBL/GenBank/DDBJ databases">
        <title>Spread of Macrolides and rifampicin resistant Rhodococcus equi in clinical isolates in the USA.</title>
        <authorList>
            <person name="Alvarez-Narvaez S."/>
            <person name="Huber L."/>
            <person name="Cohen N.D."/>
            <person name="Slovis N."/>
            <person name="Greiter M."/>
            <person name="Giguere S."/>
            <person name="Hart K."/>
        </authorList>
    </citation>
    <scope>NUCLEOTIDE SEQUENCE</scope>
    <source>
        <strain evidence="4">Lh_17</strain>
    </source>
</reference>
<organism evidence="4 7">
    <name type="scientific">Rhodococcus hoagii</name>
    <name type="common">Corynebacterium equii</name>
    <dbReference type="NCBI Taxonomy" id="43767"/>
    <lineage>
        <taxon>Bacteria</taxon>
        <taxon>Bacillati</taxon>
        <taxon>Actinomycetota</taxon>
        <taxon>Actinomycetes</taxon>
        <taxon>Mycobacteriales</taxon>
        <taxon>Nocardiaceae</taxon>
        <taxon>Prescottella</taxon>
    </lineage>
</organism>
<dbReference type="EMBL" id="WVBC01000001">
    <property type="protein sequence ID" value="NKT76783.1"/>
    <property type="molecule type" value="Genomic_DNA"/>
</dbReference>
<dbReference type="Proteomes" id="UP000608063">
    <property type="component" value="Unassembled WGS sequence"/>
</dbReference>
<protein>
    <submittedName>
        <fullName evidence="4">ABC transporter substrate-binding protein</fullName>
    </submittedName>
</protein>
<feature type="domain" description="Fe/B12 periplasmic-binding" evidence="3">
    <location>
        <begin position="79"/>
        <end position="337"/>
    </location>
</feature>
<dbReference type="Pfam" id="PF01497">
    <property type="entry name" value="Peripla_BP_2"/>
    <property type="match status" value="1"/>
</dbReference>
<dbReference type="PANTHER" id="PTHR30535:SF4">
    <property type="entry name" value="HEMIN-BINDING PERIPLASMIC PROTEIN HMUT"/>
    <property type="match status" value="1"/>
</dbReference>
<evidence type="ECO:0000259" key="3">
    <source>
        <dbReference type="PROSITE" id="PS50983"/>
    </source>
</evidence>
<dbReference type="Gene3D" id="3.40.50.1980">
    <property type="entry name" value="Nitrogenase molybdenum iron protein domain"/>
    <property type="match status" value="2"/>
</dbReference>
<accession>A0A9Q2S875</accession>
<evidence type="ECO:0000313" key="6">
    <source>
        <dbReference type="EMBL" id="NKW43511.1"/>
    </source>
</evidence>
<dbReference type="Proteomes" id="UP000808906">
    <property type="component" value="Unassembled WGS sequence"/>
</dbReference>
<evidence type="ECO:0000256" key="2">
    <source>
        <dbReference type="SAM" id="SignalP"/>
    </source>
</evidence>
<proteinExistence type="inferred from homology"/>
<dbReference type="Proteomes" id="UP000603463">
    <property type="component" value="Unassembled WGS sequence"/>
</dbReference>
<gene>
    <name evidence="4" type="ORF">GS441_03145</name>
    <name evidence="5" type="ORF">GS882_00845</name>
    <name evidence="6" type="ORF">GS947_18450</name>
</gene>
<evidence type="ECO:0000256" key="1">
    <source>
        <dbReference type="ARBA" id="ARBA00008814"/>
    </source>
</evidence>
<dbReference type="InterPro" id="IPR002491">
    <property type="entry name" value="ABC_transptr_periplasmic_BD"/>
</dbReference>
<name>A0A9Q2S875_RHOHA</name>
<evidence type="ECO:0000313" key="5">
    <source>
        <dbReference type="EMBL" id="NKT76783.1"/>
    </source>
</evidence>
<comment type="caution">
    <text evidence="4">The sequence shown here is derived from an EMBL/GenBank/DDBJ whole genome shotgun (WGS) entry which is preliminary data.</text>
</comment>
<dbReference type="PROSITE" id="PS51257">
    <property type="entry name" value="PROKAR_LIPOPROTEIN"/>
    <property type="match status" value="1"/>
</dbReference>
<evidence type="ECO:0000313" key="4">
    <source>
        <dbReference type="EMBL" id="MBM4564478.1"/>
    </source>
</evidence>
<dbReference type="AlphaFoldDB" id="A0A9Q2S875"/>
<comment type="similarity">
    <text evidence="1">Belongs to the bacterial solute-binding protein 8 family.</text>
</comment>
<sequence length="339" mass="34305">MRSVLSRLLVVAASAATVVSLAACTSVPTGDTEQRGRTTAVVADADPRPVSNDPVPQLPVTVRSFDGVDVTVTDASRIVTADRYGTLTETVFALGLGDNVVGRDTASAFPAAKDIPNVTPGGQAMNAEAILNLAPTVVLTDTSIGPKSVQDQLRAAGVPVIFFDPTRTLAGVPGQITAVAQALGVPGQGEQLVARTEQEIADAKAMVPAGSENLKIAFLYMRGPSITMLAGPGSGADSLIAALGATDAGTASGLTSEFVPITSEAMIASAPDVILMMSGGLQSIGGVDGLEKIPGIAQTPAGRNERVVDMADTMLLSFGSNTGQVLAALAEAIYHPDAG</sequence>
<evidence type="ECO:0000313" key="7">
    <source>
        <dbReference type="Proteomes" id="UP000808906"/>
    </source>
</evidence>
<feature type="chain" id="PRO_5044465383" evidence="2">
    <location>
        <begin position="23"/>
        <end position="339"/>
    </location>
</feature>